<dbReference type="CDD" id="cd06454">
    <property type="entry name" value="KBL_like"/>
    <property type="match status" value="1"/>
</dbReference>
<dbReference type="OrthoDB" id="9807157at2"/>
<dbReference type="AlphaFoldDB" id="A0A399RAT7"/>
<dbReference type="PANTHER" id="PTHR13693:SF100">
    <property type="entry name" value="8-AMINO-7-OXONONANOATE SYNTHASE"/>
    <property type="match status" value="1"/>
</dbReference>
<dbReference type="GO" id="GO:0030170">
    <property type="term" value="F:pyridoxal phosphate binding"/>
    <property type="evidence" value="ECO:0007669"/>
    <property type="project" value="InterPro"/>
</dbReference>
<evidence type="ECO:0000313" key="5">
    <source>
        <dbReference type="EMBL" id="RIJ26862.1"/>
    </source>
</evidence>
<evidence type="ECO:0000256" key="1">
    <source>
        <dbReference type="ARBA" id="ARBA00001933"/>
    </source>
</evidence>
<reference evidence="5 6" key="1">
    <citation type="submission" date="2018-08" db="EMBL/GenBank/DDBJ databases">
        <title>Henriciella mobilis sp. nov., isolated from seawater.</title>
        <authorList>
            <person name="Cheng H."/>
            <person name="Wu Y.-H."/>
            <person name="Xu X.-W."/>
            <person name="Guo L.-L."/>
        </authorList>
    </citation>
    <scope>NUCLEOTIDE SEQUENCE [LARGE SCALE GENOMIC DNA]</scope>
    <source>
        <strain evidence="5 6">JN25</strain>
    </source>
</reference>
<dbReference type="InterPro" id="IPR015421">
    <property type="entry name" value="PyrdxlP-dep_Trfase_major"/>
</dbReference>
<name>A0A399RAT7_9PROT</name>
<dbReference type="Proteomes" id="UP000266385">
    <property type="component" value="Unassembled WGS sequence"/>
</dbReference>
<sequence length="373" mass="39257">MRSLGSLTRYAEGRLERLRDAGQHRTLKPTRRMAEGRAERAGRGLISFCDNDYLSLSCDPRLIAAASQAAEQFGVGAGASRLITGDGPLNEQLETRLAAKKGLEACRVFGSGYLANIGTIPALVGKGDTIVMDALSHACMHAGARLSGAEIRIFRHNDLAHAEALMGDAPGQLLVLTETVFSMDGDLAPLADLGALCERHDAWLMTDDAHGFGVLEQDNPAPLQMGTLSKAAGAYGGYVCGPAPVIDMLTSRARSLVYTTGLPAPVLASALSALDVMDAEPERAGRAKAHAAHFCKRLGLPAPESVIVPLIIGEEARAMAISAELEEAGYLVTAIRPPTVPQGTSRLRITFCAGHSQADVDGLADALQKALRS</sequence>
<dbReference type="SUPFAM" id="SSF53383">
    <property type="entry name" value="PLP-dependent transferases"/>
    <property type="match status" value="1"/>
</dbReference>
<dbReference type="Pfam" id="PF00155">
    <property type="entry name" value="Aminotran_1_2"/>
    <property type="match status" value="1"/>
</dbReference>
<evidence type="ECO:0000313" key="6">
    <source>
        <dbReference type="Proteomes" id="UP000266385"/>
    </source>
</evidence>
<organism evidence="5 6">
    <name type="scientific">Henriciella mobilis</name>
    <dbReference type="NCBI Taxonomy" id="2305467"/>
    <lineage>
        <taxon>Bacteria</taxon>
        <taxon>Pseudomonadati</taxon>
        <taxon>Pseudomonadota</taxon>
        <taxon>Alphaproteobacteria</taxon>
        <taxon>Hyphomonadales</taxon>
        <taxon>Hyphomonadaceae</taxon>
        <taxon>Henriciella</taxon>
    </lineage>
</organism>
<keyword evidence="6" id="KW-1185">Reference proteome</keyword>
<evidence type="ECO:0000256" key="3">
    <source>
        <dbReference type="ARBA" id="ARBA00022898"/>
    </source>
</evidence>
<dbReference type="EMBL" id="QWFX01000016">
    <property type="protein sequence ID" value="RIJ26862.1"/>
    <property type="molecule type" value="Genomic_DNA"/>
</dbReference>
<comment type="caution">
    <text evidence="5">The sequence shown here is derived from an EMBL/GenBank/DDBJ whole genome shotgun (WGS) entry which is preliminary data.</text>
</comment>
<keyword evidence="3" id="KW-0663">Pyridoxal phosphate</keyword>
<feature type="domain" description="Aminotransferase class I/classII large" evidence="4">
    <location>
        <begin position="45"/>
        <end position="367"/>
    </location>
</feature>
<dbReference type="PANTHER" id="PTHR13693">
    <property type="entry name" value="CLASS II AMINOTRANSFERASE/8-AMINO-7-OXONONANOATE SYNTHASE"/>
    <property type="match status" value="1"/>
</dbReference>
<dbReference type="InterPro" id="IPR004839">
    <property type="entry name" value="Aminotransferase_I/II_large"/>
</dbReference>
<keyword evidence="2" id="KW-0808">Transferase</keyword>
<evidence type="ECO:0000259" key="4">
    <source>
        <dbReference type="Pfam" id="PF00155"/>
    </source>
</evidence>
<dbReference type="Gene3D" id="3.40.640.10">
    <property type="entry name" value="Type I PLP-dependent aspartate aminotransferase-like (Major domain)"/>
    <property type="match status" value="1"/>
</dbReference>
<gene>
    <name evidence="5" type="ORF">D1223_18190</name>
</gene>
<protein>
    <submittedName>
        <fullName evidence="5">8-amino-7-oxononanoate synthase</fullName>
    </submittedName>
</protein>
<dbReference type="Gene3D" id="3.90.1150.10">
    <property type="entry name" value="Aspartate Aminotransferase, domain 1"/>
    <property type="match status" value="1"/>
</dbReference>
<proteinExistence type="predicted"/>
<evidence type="ECO:0000256" key="2">
    <source>
        <dbReference type="ARBA" id="ARBA00022679"/>
    </source>
</evidence>
<comment type="cofactor">
    <cofactor evidence="1">
        <name>pyridoxal 5'-phosphate</name>
        <dbReference type="ChEBI" id="CHEBI:597326"/>
    </cofactor>
</comment>
<dbReference type="RefSeq" id="WP_119377755.1">
    <property type="nucleotide sequence ID" value="NZ_QWFX01000016.1"/>
</dbReference>
<dbReference type="InterPro" id="IPR015424">
    <property type="entry name" value="PyrdxlP-dep_Trfase"/>
</dbReference>
<dbReference type="InterPro" id="IPR015422">
    <property type="entry name" value="PyrdxlP-dep_Trfase_small"/>
</dbReference>
<accession>A0A399RAT7</accession>
<dbReference type="GO" id="GO:0009102">
    <property type="term" value="P:biotin biosynthetic process"/>
    <property type="evidence" value="ECO:0007669"/>
    <property type="project" value="TreeGrafter"/>
</dbReference>
<dbReference type="InterPro" id="IPR050087">
    <property type="entry name" value="AON_synthase_class-II"/>
</dbReference>
<dbReference type="GO" id="GO:0008710">
    <property type="term" value="F:8-amino-7-oxononanoate synthase activity"/>
    <property type="evidence" value="ECO:0007669"/>
    <property type="project" value="TreeGrafter"/>
</dbReference>